<dbReference type="Proteomes" id="UP000037267">
    <property type="component" value="Unassembled WGS sequence"/>
</dbReference>
<dbReference type="GO" id="GO:0000917">
    <property type="term" value="P:division septum assembly"/>
    <property type="evidence" value="ECO:0007669"/>
    <property type="project" value="UniProtKB-KW"/>
</dbReference>
<evidence type="ECO:0000259" key="8">
    <source>
        <dbReference type="Pfam" id="PF03775"/>
    </source>
</evidence>
<keyword evidence="11" id="KW-1185">Reference proteome</keyword>
<dbReference type="PATRIC" id="fig|1503.3.peg.2098"/>
<evidence type="ECO:0000256" key="7">
    <source>
        <dbReference type="HAMAP-Rule" id="MF_00267"/>
    </source>
</evidence>
<sequence length="215" mass="23897">MTHSLINFKGRKDGISIYIEEGSFQAIKDQLDIKIKNAGEFFKGAKVISIKGQKLTVEEVEELKEIIKNKYRMTIEDNEQEQEENKMEDIDPDLEAVPFIGIHEGSTKFIKTTVRSGQIIEYDGNVVVIGDINPGGMVVAKGNIVVLGSLRGIANAGSDGNRESIVAAFSLQPTQLRIADVIARKPDEDIQAPKWPEIARVYKDAVIIEPYLLKK</sequence>
<reference evidence="11" key="1">
    <citation type="submission" date="2015-07" db="EMBL/GenBank/DDBJ databases">
        <title>Draft genome sequence of the purine-degrading Gottschalkia purinilyticum DSM 1384 (formerly Clostridium purinilyticum).</title>
        <authorList>
            <person name="Poehlein A."/>
            <person name="Schiel-Bengelsdorf B."/>
            <person name="Bengelsdorf F.R."/>
            <person name="Daniel R."/>
            <person name="Duerre P."/>
        </authorList>
    </citation>
    <scope>NUCLEOTIDE SEQUENCE [LARGE SCALE GENOMIC DNA]</scope>
    <source>
        <strain evidence="11">DSM 1384</strain>
    </source>
</reference>
<dbReference type="SUPFAM" id="SSF63848">
    <property type="entry name" value="Cell-division inhibitor MinC, C-terminal domain"/>
    <property type="match status" value="1"/>
</dbReference>
<dbReference type="AlphaFoldDB" id="A0A0L0WDC6"/>
<protein>
    <recommendedName>
        <fullName evidence="7">Probable septum site-determining protein MinC</fullName>
    </recommendedName>
</protein>
<dbReference type="Gene3D" id="3.30.160.540">
    <property type="match status" value="1"/>
</dbReference>
<dbReference type="Pfam" id="PF03775">
    <property type="entry name" value="MinC_C"/>
    <property type="match status" value="1"/>
</dbReference>
<name>A0A0L0WDC6_GOTPU</name>
<proteinExistence type="inferred from homology"/>
<dbReference type="STRING" id="1503.CLPU_3c02290"/>
<dbReference type="InterPro" id="IPR016098">
    <property type="entry name" value="CAP/MinC_C"/>
</dbReference>
<comment type="similarity">
    <text evidence="1 7">Belongs to the MinC family.</text>
</comment>
<dbReference type="InterPro" id="IPR013033">
    <property type="entry name" value="MinC"/>
</dbReference>
<organism evidence="10 11">
    <name type="scientific">Gottschalkia purinilytica</name>
    <name type="common">Clostridium purinilyticum</name>
    <dbReference type="NCBI Taxonomy" id="1503"/>
    <lineage>
        <taxon>Bacteria</taxon>
        <taxon>Bacillati</taxon>
        <taxon>Bacillota</taxon>
        <taxon>Tissierellia</taxon>
        <taxon>Tissierellales</taxon>
        <taxon>Gottschalkiaceae</taxon>
        <taxon>Gottschalkia</taxon>
    </lineage>
</organism>
<feature type="domain" description="Septum formation inhibitor MinC N-terminal" evidence="9">
    <location>
        <begin position="6"/>
        <end position="70"/>
    </location>
</feature>
<dbReference type="InterPro" id="IPR036145">
    <property type="entry name" value="MinC_C_sf"/>
</dbReference>
<dbReference type="PANTHER" id="PTHR34108">
    <property type="entry name" value="SEPTUM SITE-DETERMINING PROTEIN MINC"/>
    <property type="match status" value="1"/>
</dbReference>
<feature type="domain" description="Septum formation inhibitor MinC C-terminal" evidence="8">
    <location>
        <begin position="109"/>
        <end position="208"/>
    </location>
</feature>
<dbReference type="Pfam" id="PF05209">
    <property type="entry name" value="MinC_N"/>
    <property type="match status" value="1"/>
</dbReference>
<dbReference type="EMBL" id="LGSS01000003">
    <property type="protein sequence ID" value="KNF09450.1"/>
    <property type="molecule type" value="Genomic_DNA"/>
</dbReference>
<evidence type="ECO:0000256" key="5">
    <source>
        <dbReference type="ARBA" id="ARBA00025606"/>
    </source>
</evidence>
<comment type="function">
    <text evidence="5 7">Cell division inhibitor that blocks the formation of polar Z ring septums. Rapidly oscillates between the poles of the cell to destabilize FtsZ filaments that have formed before they mature into polar Z rings. Prevents FtsZ polymerization.</text>
</comment>
<evidence type="ECO:0000313" key="10">
    <source>
        <dbReference type="EMBL" id="KNF09450.1"/>
    </source>
</evidence>
<dbReference type="OrthoDB" id="9790810at2"/>
<comment type="subunit">
    <text evidence="6 7">Interacts with MinD and FtsZ.</text>
</comment>
<dbReference type="HAMAP" id="MF_00267">
    <property type="entry name" value="MinC"/>
    <property type="match status" value="1"/>
</dbReference>
<evidence type="ECO:0000256" key="6">
    <source>
        <dbReference type="ARBA" id="ARBA00046874"/>
    </source>
</evidence>
<evidence type="ECO:0000256" key="1">
    <source>
        <dbReference type="ARBA" id="ARBA00006291"/>
    </source>
</evidence>
<dbReference type="GO" id="GO:0000902">
    <property type="term" value="P:cell morphogenesis"/>
    <property type="evidence" value="ECO:0007669"/>
    <property type="project" value="InterPro"/>
</dbReference>
<dbReference type="RefSeq" id="WP_050354433.1">
    <property type="nucleotide sequence ID" value="NZ_LGSS01000003.1"/>
</dbReference>
<dbReference type="Gene3D" id="2.160.20.70">
    <property type="match status" value="1"/>
</dbReference>
<dbReference type="NCBIfam" id="TIGR01222">
    <property type="entry name" value="minC"/>
    <property type="match status" value="1"/>
</dbReference>
<dbReference type="GO" id="GO:0051302">
    <property type="term" value="P:regulation of cell division"/>
    <property type="evidence" value="ECO:0007669"/>
    <property type="project" value="InterPro"/>
</dbReference>
<dbReference type="PANTHER" id="PTHR34108:SF1">
    <property type="entry name" value="SEPTUM SITE-DETERMINING PROTEIN MINC"/>
    <property type="match status" value="1"/>
</dbReference>
<accession>A0A0L0WDC6</accession>
<evidence type="ECO:0000256" key="4">
    <source>
        <dbReference type="ARBA" id="ARBA00023306"/>
    </source>
</evidence>
<evidence type="ECO:0000256" key="2">
    <source>
        <dbReference type="ARBA" id="ARBA00022618"/>
    </source>
</evidence>
<keyword evidence="2 7" id="KW-0132">Cell division</keyword>
<evidence type="ECO:0000259" key="9">
    <source>
        <dbReference type="Pfam" id="PF05209"/>
    </source>
</evidence>
<keyword evidence="3 7" id="KW-0717">Septation</keyword>
<dbReference type="InterPro" id="IPR007874">
    <property type="entry name" value="MinC_N"/>
</dbReference>
<evidence type="ECO:0000256" key="3">
    <source>
        <dbReference type="ARBA" id="ARBA00023210"/>
    </source>
</evidence>
<comment type="caution">
    <text evidence="10">The sequence shown here is derived from an EMBL/GenBank/DDBJ whole genome shotgun (WGS) entry which is preliminary data.</text>
</comment>
<dbReference type="GO" id="GO:1901891">
    <property type="term" value="P:regulation of cell septum assembly"/>
    <property type="evidence" value="ECO:0007669"/>
    <property type="project" value="InterPro"/>
</dbReference>
<keyword evidence="4 7" id="KW-0131">Cell cycle</keyword>
<dbReference type="InterPro" id="IPR005526">
    <property type="entry name" value="Septum_form_inhib_MinC_C"/>
</dbReference>
<evidence type="ECO:0000313" key="11">
    <source>
        <dbReference type="Proteomes" id="UP000037267"/>
    </source>
</evidence>
<gene>
    <name evidence="7 10" type="primary">minC</name>
    <name evidence="10" type="ORF">CLPU_3c02290</name>
</gene>